<protein>
    <submittedName>
        <fullName evidence="1">DUF2142 domain-containing protein</fullName>
    </submittedName>
</protein>
<evidence type="ECO:0000313" key="2">
    <source>
        <dbReference type="Proteomes" id="UP000682782"/>
    </source>
</evidence>
<keyword evidence="2" id="KW-1185">Reference proteome</keyword>
<proteinExistence type="predicted"/>
<accession>A0AC61MVT2</accession>
<gene>
    <name evidence="1" type="ORF">JYE49_12725</name>
</gene>
<organism evidence="1 2">
    <name type="scientific">Aristaeella hokkaidonensis</name>
    <dbReference type="NCBI Taxonomy" id="3046382"/>
    <lineage>
        <taxon>Bacteria</taxon>
        <taxon>Bacillati</taxon>
        <taxon>Bacillota</taxon>
        <taxon>Clostridia</taxon>
        <taxon>Eubacteriales</taxon>
        <taxon>Aristaeellaceae</taxon>
        <taxon>Aristaeella</taxon>
    </lineage>
</organism>
<dbReference type="Proteomes" id="UP000682782">
    <property type="component" value="Chromosome"/>
</dbReference>
<name>A0AC61MVT2_9FIRM</name>
<dbReference type="EMBL" id="CP068393">
    <property type="protein sequence ID" value="QUC66702.1"/>
    <property type="molecule type" value="Genomic_DNA"/>
</dbReference>
<evidence type="ECO:0000313" key="1">
    <source>
        <dbReference type="EMBL" id="QUC66702.1"/>
    </source>
</evidence>
<sequence length="723" mass="81534">MKQISGKAAGFIRTWWKKVLICGFAAMLLAAGLEELQLLTQPKSYAYQEKSSENEVSLPLEDAYLLNCTLEDGKIAVEETGEICFELQKSGSFNRVTLFFDPAQTEGSIRVMYAPADWILSEEENSYELQYTAGMERVDFTFDEDSYGKIGLILKGSLRVKEIKTSRGQYERVAVNERLSLKRIAMLTVMLFATAMFLFGIHGWKRFKGCVQQAKAGISENPRKTLLNAALFIAVAALCYVGVRMYVTYWYEKFNWVLNVFCLLAATAAGCLVCFRKTLGNKPEIFFLILCILIGGQLAVFEPDTTTISWDDGFHYMSANKYSYLGQTRLTDQENVALTAWAERNYDLNSLDGWHKQQDELYRQGVATVAQGLPNPKNFWSLFSGIGLYAARVLGFPFHRMWETGRLFNLLAYAILGYFAIRRLKSGKMILATVLLIPECVFLASNYSYDPGVTGFLALGLSYCFAEWQEPEKKLTAFNACVMLGALFLGSYTKGVYFPVFLIPMFLPKEKFENRKWRRIFFCAAAVVMLYVMYDVASPFLGGNATGATDTRGGSDVDAGRQMQFIFANPLYYTGVLLRSLWTVIGPEYADGFLTYYAYLGKMPNQYLYLILLAVVAFTDKCDADRELGRRVRMRGFFQFLLFGIACLVGTSMYVVFTKVGAYGIEGFQYRYVLPVVYPAMMLLGSGWIRNDTNRTVYNGILFAVAGYVNFVAVLSGVMSLYS</sequence>
<reference evidence="1" key="1">
    <citation type="submission" date="2021-01" db="EMBL/GenBank/DDBJ databases">
        <title>Complete genome sequence of Clostridiales bacterium R-7.</title>
        <authorList>
            <person name="Mahoney-Kurpe S.C."/>
            <person name="Palevich N."/>
            <person name="Koike S."/>
            <person name="Moon C.D."/>
            <person name="Attwood G.T."/>
        </authorList>
    </citation>
    <scope>NUCLEOTIDE SEQUENCE</scope>
    <source>
        <strain evidence="1">R-7</strain>
    </source>
</reference>